<organism evidence="1">
    <name type="scientific">Aspergillus arachidicola</name>
    <dbReference type="NCBI Taxonomy" id="656916"/>
    <lineage>
        <taxon>Eukaryota</taxon>
        <taxon>Fungi</taxon>
        <taxon>Dikarya</taxon>
        <taxon>Ascomycota</taxon>
        <taxon>Pezizomycotina</taxon>
        <taxon>Eurotiomycetes</taxon>
        <taxon>Eurotiomycetidae</taxon>
        <taxon>Eurotiales</taxon>
        <taxon>Aspergillaceae</taxon>
        <taxon>Aspergillus</taxon>
        <taxon>Aspergillus subgen. Circumdati</taxon>
    </lineage>
</organism>
<name>A0A5N6YG77_9EURO</name>
<evidence type="ECO:0000313" key="1">
    <source>
        <dbReference type="EMBL" id="KAE8344474.1"/>
    </source>
</evidence>
<sequence length="59" mass="6621">MRVEQECGDTRQARRLPIGISHNNCATITYSFSPSISAFLHLDLVMLVGPLTLHYIGEF</sequence>
<dbReference type="AlphaFoldDB" id="A0A5N6YG77"/>
<dbReference type="EMBL" id="ML737124">
    <property type="protein sequence ID" value="KAE8344474.1"/>
    <property type="molecule type" value="Genomic_DNA"/>
</dbReference>
<reference evidence="1" key="1">
    <citation type="submission" date="2019-04" db="EMBL/GenBank/DDBJ databases">
        <title>Friends and foes A comparative genomics study of 23 Aspergillus species from section Flavi.</title>
        <authorList>
            <consortium name="DOE Joint Genome Institute"/>
            <person name="Kjaerbolling I."/>
            <person name="Vesth T."/>
            <person name="Frisvad J.C."/>
            <person name="Nybo J.L."/>
            <person name="Theobald S."/>
            <person name="Kildgaard S."/>
            <person name="Isbrandt T."/>
            <person name="Kuo A."/>
            <person name="Sato A."/>
            <person name="Lyhne E.K."/>
            <person name="Kogle M.E."/>
            <person name="Wiebenga A."/>
            <person name="Kun R.S."/>
            <person name="Lubbers R.J."/>
            <person name="Makela M.R."/>
            <person name="Barry K."/>
            <person name="Chovatia M."/>
            <person name="Clum A."/>
            <person name="Daum C."/>
            <person name="Haridas S."/>
            <person name="He G."/>
            <person name="LaButti K."/>
            <person name="Lipzen A."/>
            <person name="Mondo S."/>
            <person name="Riley R."/>
            <person name="Salamov A."/>
            <person name="Simmons B.A."/>
            <person name="Magnuson J.K."/>
            <person name="Henrissat B."/>
            <person name="Mortensen U.H."/>
            <person name="Larsen T.O."/>
            <person name="Devries R.P."/>
            <person name="Grigoriev I.V."/>
            <person name="Machida M."/>
            <person name="Baker S.E."/>
            <person name="Andersen M.R."/>
        </authorList>
    </citation>
    <scope>NUCLEOTIDE SEQUENCE</scope>
    <source>
        <strain evidence="1">CBS 117612</strain>
    </source>
</reference>
<dbReference type="Proteomes" id="UP000325558">
    <property type="component" value="Unassembled WGS sequence"/>
</dbReference>
<protein>
    <submittedName>
        <fullName evidence="1">Uncharacterized protein</fullName>
    </submittedName>
</protein>
<proteinExistence type="predicted"/>
<gene>
    <name evidence="1" type="ORF">BDV24DRAFT_127327</name>
</gene>
<accession>A0A5N6YG77</accession>